<comment type="caution">
    <text evidence="1">The sequence shown here is derived from an EMBL/GenBank/DDBJ whole genome shotgun (WGS) entry which is preliminary data.</text>
</comment>
<gene>
    <name evidence="1" type="ORF">MLD38_019789</name>
</gene>
<proteinExistence type="predicted"/>
<protein>
    <submittedName>
        <fullName evidence="1">Uncharacterized protein</fullName>
    </submittedName>
</protein>
<reference evidence="2" key="1">
    <citation type="journal article" date="2023" name="Front. Plant Sci.">
        <title>Chromosomal-level genome assembly of Melastoma candidum provides insights into trichome evolution.</title>
        <authorList>
            <person name="Zhong Y."/>
            <person name="Wu W."/>
            <person name="Sun C."/>
            <person name="Zou P."/>
            <person name="Liu Y."/>
            <person name="Dai S."/>
            <person name="Zhou R."/>
        </authorList>
    </citation>
    <scope>NUCLEOTIDE SEQUENCE [LARGE SCALE GENOMIC DNA]</scope>
</reference>
<evidence type="ECO:0000313" key="2">
    <source>
        <dbReference type="Proteomes" id="UP001057402"/>
    </source>
</evidence>
<name>A0ACB9R6F6_9MYRT</name>
<evidence type="ECO:0000313" key="1">
    <source>
        <dbReference type="EMBL" id="KAI4371572.1"/>
    </source>
</evidence>
<dbReference type="EMBL" id="CM042884">
    <property type="protein sequence ID" value="KAI4371572.1"/>
    <property type="molecule type" value="Genomic_DNA"/>
</dbReference>
<accession>A0ACB9R6F6</accession>
<organism evidence="1 2">
    <name type="scientific">Melastoma candidum</name>
    <dbReference type="NCBI Taxonomy" id="119954"/>
    <lineage>
        <taxon>Eukaryota</taxon>
        <taxon>Viridiplantae</taxon>
        <taxon>Streptophyta</taxon>
        <taxon>Embryophyta</taxon>
        <taxon>Tracheophyta</taxon>
        <taxon>Spermatophyta</taxon>
        <taxon>Magnoliopsida</taxon>
        <taxon>eudicotyledons</taxon>
        <taxon>Gunneridae</taxon>
        <taxon>Pentapetalae</taxon>
        <taxon>rosids</taxon>
        <taxon>malvids</taxon>
        <taxon>Myrtales</taxon>
        <taxon>Melastomataceae</taxon>
        <taxon>Melastomatoideae</taxon>
        <taxon>Melastomateae</taxon>
        <taxon>Melastoma</taxon>
    </lineage>
</organism>
<sequence length="859" mass="99515">MILSWNVRGLNDSLHIKEVGKLVSLYNICIVGLFETKLKSTVEEANHKLFRQKWSYVTTYDNNGVGRMKVCWGNKRCKLLVFWSGSQWVHTKVELLGEPKTFFLAFVYGSTEPIERLQLWNALLAIGQPMEPWCILGDFNDIRKPEERVGGERDGGRRIMFSIAFCVHWDLKVELKKLNQEHLQDISMRVEQARVELQTLQIESLNGRPDWEWKKLAMDKFNQIARMEESFSKQKVRATWLKLGDRNTSYLHGEVNRRANINAITSLQSDNGERIAEQSRIQEEVVRHFEQTLNRKEVGCQDLQRISETLNAKIKPECQAQLIREVTNQEIKEAIFSSAPTGEETEFYKELVELLVPSDYPGEGMDKLIWLSNSGGHFSIKEAWELIRIKKQKVDWSTWIWGKATPPRCSFLVWLNAKGKLRTAQFWRLKGLWASTVCAFCQRAVETRDHLFFQCEFTYKAWRHLRDLLGYNFISTTWEDLEQLQSSIAGARGTARIANASVVMLYHIWIERSKRRATGAMSSAGSVDVQAYGMLGRQVLARVHLLNPRVRVRVGSRDLAKLKTRFVEKWDVGLATCYRARGPKLSMEGLIQFGVMACKDGRTLAAWFTGSSLRSMDEDPKAVGKAAKLDEYAGALAEDRFHLDDHKARVMARKEWRVMLDDEYRGRYCPRPKPLDRKQARLRQRQLRELVKANEEFLKPNLLQVQFNREDVSPLPDGTESSPREDYYRHVHFNRELFPPKVDQQAQFNREDFPINQPVYVATALGGTSQQPKMNKPVWRVKFMLDEDRHQTRGPPVATMEVATQTERQQLAKEEAEVKLRELLEEIFQRIDTSGCQTALDHFELEALCPGWLYLAHKL</sequence>
<dbReference type="Proteomes" id="UP001057402">
    <property type="component" value="Chromosome 5"/>
</dbReference>
<keyword evidence="2" id="KW-1185">Reference proteome</keyword>